<gene>
    <name evidence="1" type="ORF">SAMN05443287_103499</name>
</gene>
<name>A0A1H6XBR8_9ACTN</name>
<dbReference type="AlphaFoldDB" id="A0A1H6XBR8"/>
<keyword evidence="2" id="KW-1185">Reference proteome</keyword>
<evidence type="ECO:0000313" key="1">
    <source>
        <dbReference type="EMBL" id="SEJ24914.1"/>
    </source>
</evidence>
<protein>
    <submittedName>
        <fullName evidence="1">Uncharacterized protein</fullName>
    </submittedName>
</protein>
<reference evidence="2" key="1">
    <citation type="submission" date="2016-10" db="EMBL/GenBank/DDBJ databases">
        <authorList>
            <person name="Varghese N."/>
            <person name="Submissions S."/>
        </authorList>
    </citation>
    <scope>NUCLEOTIDE SEQUENCE [LARGE SCALE GENOMIC DNA]</scope>
    <source>
        <strain evidence="2">CGMCC 4.7038</strain>
    </source>
</reference>
<sequence>MSAQRLGRLLGSLTLVLGLAVAASIVTEGEFRTSGVDWQMPTLNSVVR</sequence>
<organism evidence="1 2">
    <name type="scientific">Micromonospora phaseoli</name>
    <dbReference type="NCBI Taxonomy" id="1144548"/>
    <lineage>
        <taxon>Bacteria</taxon>
        <taxon>Bacillati</taxon>
        <taxon>Actinomycetota</taxon>
        <taxon>Actinomycetes</taxon>
        <taxon>Micromonosporales</taxon>
        <taxon>Micromonosporaceae</taxon>
        <taxon>Micromonospora</taxon>
    </lineage>
</organism>
<evidence type="ECO:0000313" key="2">
    <source>
        <dbReference type="Proteomes" id="UP000198707"/>
    </source>
</evidence>
<accession>A0A1H6XBR8</accession>
<dbReference type="Proteomes" id="UP000198707">
    <property type="component" value="Unassembled WGS sequence"/>
</dbReference>
<proteinExistence type="predicted"/>
<dbReference type="EMBL" id="FNYV01000003">
    <property type="protein sequence ID" value="SEJ24914.1"/>
    <property type="molecule type" value="Genomic_DNA"/>
</dbReference>